<organism evidence="2 3">
    <name type="scientific">Eumeta variegata</name>
    <name type="common">Bagworm moth</name>
    <name type="synonym">Eumeta japonica</name>
    <dbReference type="NCBI Taxonomy" id="151549"/>
    <lineage>
        <taxon>Eukaryota</taxon>
        <taxon>Metazoa</taxon>
        <taxon>Ecdysozoa</taxon>
        <taxon>Arthropoda</taxon>
        <taxon>Hexapoda</taxon>
        <taxon>Insecta</taxon>
        <taxon>Pterygota</taxon>
        <taxon>Neoptera</taxon>
        <taxon>Endopterygota</taxon>
        <taxon>Lepidoptera</taxon>
        <taxon>Glossata</taxon>
        <taxon>Ditrysia</taxon>
        <taxon>Tineoidea</taxon>
        <taxon>Psychidae</taxon>
        <taxon>Oiketicinae</taxon>
        <taxon>Eumeta</taxon>
    </lineage>
</organism>
<reference evidence="2 3" key="1">
    <citation type="journal article" date="2019" name="Commun. Biol.">
        <title>The bagworm genome reveals a unique fibroin gene that provides high tensile strength.</title>
        <authorList>
            <person name="Kono N."/>
            <person name="Nakamura H."/>
            <person name="Ohtoshi R."/>
            <person name="Tomita M."/>
            <person name="Numata K."/>
            <person name="Arakawa K."/>
        </authorList>
    </citation>
    <scope>NUCLEOTIDE SEQUENCE [LARGE SCALE GENOMIC DNA]</scope>
</reference>
<name>A0A4C1ZVE3_EUMVA</name>
<protein>
    <submittedName>
        <fullName evidence="2">Uncharacterized protein</fullName>
    </submittedName>
</protein>
<evidence type="ECO:0000256" key="1">
    <source>
        <dbReference type="SAM" id="MobiDB-lite"/>
    </source>
</evidence>
<dbReference type="Proteomes" id="UP000299102">
    <property type="component" value="Unassembled WGS sequence"/>
</dbReference>
<dbReference type="EMBL" id="BGZK01002277">
    <property type="protein sequence ID" value="GBP92476.1"/>
    <property type="molecule type" value="Genomic_DNA"/>
</dbReference>
<evidence type="ECO:0000313" key="3">
    <source>
        <dbReference type="Proteomes" id="UP000299102"/>
    </source>
</evidence>
<dbReference type="AlphaFoldDB" id="A0A4C1ZVE3"/>
<proteinExistence type="predicted"/>
<keyword evidence="3" id="KW-1185">Reference proteome</keyword>
<comment type="caution">
    <text evidence="2">The sequence shown here is derived from an EMBL/GenBank/DDBJ whole genome shotgun (WGS) entry which is preliminary data.</text>
</comment>
<sequence>MADVVTVLMTTAFRSFRCALNQHEELRSKRVKSGLDGHQKNRDCFGNQERYRDPNDKPNVDRRIMERHHFLNREQDRKLN</sequence>
<accession>A0A4C1ZVE3</accession>
<gene>
    <name evidence="2" type="ORF">EVAR_64729_1</name>
</gene>
<evidence type="ECO:0000313" key="2">
    <source>
        <dbReference type="EMBL" id="GBP92476.1"/>
    </source>
</evidence>
<feature type="region of interest" description="Disordered" evidence="1">
    <location>
        <begin position="30"/>
        <end position="80"/>
    </location>
</feature>